<dbReference type="PANTHER" id="PTHR47245:SF2">
    <property type="entry name" value="PEPTIDYL-PROLYL CIS-TRANS ISOMERASE HP_0175-RELATED"/>
    <property type="match status" value="1"/>
</dbReference>
<dbReference type="Proteomes" id="UP000567795">
    <property type="component" value="Unassembled WGS sequence"/>
</dbReference>
<feature type="chain" id="PRO_5032867966" description="Lipoprotein" evidence="1">
    <location>
        <begin position="35"/>
        <end position="213"/>
    </location>
</feature>
<keyword evidence="1" id="KW-0732">Signal</keyword>
<dbReference type="Gene3D" id="1.10.4030.10">
    <property type="entry name" value="Porin chaperone SurA, peptide-binding domain"/>
    <property type="match status" value="1"/>
</dbReference>
<evidence type="ECO:0000256" key="1">
    <source>
        <dbReference type="SAM" id="SignalP"/>
    </source>
</evidence>
<evidence type="ECO:0008006" key="4">
    <source>
        <dbReference type="Google" id="ProtNLM"/>
    </source>
</evidence>
<dbReference type="SUPFAM" id="SSF109998">
    <property type="entry name" value="Triger factor/SurA peptide-binding domain-like"/>
    <property type="match status" value="1"/>
</dbReference>
<dbReference type="InterPro" id="IPR050245">
    <property type="entry name" value="PrsA_foldase"/>
</dbReference>
<protein>
    <recommendedName>
        <fullName evidence="4">Lipoprotein</fullName>
    </recommendedName>
</protein>
<feature type="signal peptide" evidence="1">
    <location>
        <begin position="1"/>
        <end position="34"/>
    </location>
</feature>
<gene>
    <name evidence="2" type="ORF">FHU37_002957</name>
</gene>
<evidence type="ECO:0000313" key="2">
    <source>
        <dbReference type="EMBL" id="NYI06014.1"/>
    </source>
</evidence>
<keyword evidence="3" id="KW-1185">Reference proteome</keyword>
<name>A0A852ZZ89_9ACTN</name>
<proteinExistence type="predicted"/>
<dbReference type="AlphaFoldDB" id="A0A852ZZ89"/>
<evidence type="ECO:0000313" key="3">
    <source>
        <dbReference type="Proteomes" id="UP000567795"/>
    </source>
</evidence>
<sequence>MSRAAAARPAKIAYGSAAALAAALALTACGTPHANSAAVVGADRITVPQFQDTSAEITRVADELRMNAADPSRRLSNLIEFSVVEQAAEDAGITVTQTAVLDARRDIEEQTGGGDSLRAALAQQGVAPEDFDRMVRVLLLEDALVERAGADPATPEGQQRRLEVLVSEAERLGVTVNPRYGDWGPNDFTLTPAVAPWIHQEPAAGPGAVEAGM</sequence>
<dbReference type="EMBL" id="JACBZD010000001">
    <property type="protein sequence ID" value="NYI06014.1"/>
    <property type="molecule type" value="Genomic_DNA"/>
</dbReference>
<dbReference type="Pfam" id="PF13624">
    <property type="entry name" value="SurA_N_3"/>
    <property type="match status" value="1"/>
</dbReference>
<organism evidence="2 3">
    <name type="scientific">Allostreptomyces psammosilenae</name>
    <dbReference type="NCBI Taxonomy" id="1892865"/>
    <lineage>
        <taxon>Bacteria</taxon>
        <taxon>Bacillati</taxon>
        <taxon>Actinomycetota</taxon>
        <taxon>Actinomycetes</taxon>
        <taxon>Kitasatosporales</taxon>
        <taxon>Streptomycetaceae</taxon>
        <taxon>Allostreptomyces</taxon>
    </lineage>
</organism>
<dbReference type="PANTHER" id="PTHR47245">
    <property type="entry name" value="PEPTIDYLPROLYL ISOMERASE"/>
    <property type="match status" value="1"/>
</dbReference>
<comment type="caution">
    <text evidence="2">The sequence shown here is derived from an EMBL/GenBank/DDBJ whole genome shotgun (WGS) entry which is preliminary data.</text>
</comment>
<dbReference type="RefSeq" id="WP_179814653.1">
    <property type="nucleotide sequence ID" value="NZ_JACBZD010000001.1"/>
</dbReference>
<dbReference type="PROSITE" id="PS51257">
    <property type="entry name" value="PROKAR_LIPOPROTEIN"/>
    <property type="match status" value="1"/>
</dbReference>
<dbReference type="InterPro" id="IPR027304">
    <property type="entry name" value="Trigger_fact/SurA_dom_sf"/>
</dbReference>
<accession>A0A852ZZ89</accession>
<reference evidence="2 3" key="1">
    <citation type="submission" date="2020-07" db="EMBL/GenBank/DDBJ databases">
        <title>Sequencing the genomes of 1000 actinobacteria strains.</title>
        <authorList>
            <person name="Klenk H.-P."/>
        </authorList>
    </citation>
    <scope>NUCLEOTIDE SEQUENCE [LARGE SCALE GENOMIC DNA]</scope>
    <source>
        <strain evidence="2 3">DSM 42178</strain>
    </source>
</reference>